<dbReference type="PANTHER" id="PTHR30619:SF1">
    <property type="entry name" value="RECOMBINATION PROTEIN 2"/>
    <property type="match status" value="1"/>
</dbReference>
<dbReference type="STRING" id="29524.SAMN02745171_00593"/>
<dbReference type="PANTHER" id="PTHR30619">
    <property type="entry name" value="DNA INTERNALIZATION/COMPETENCE PROTEIN COMEC/REC2"/>
    <property type="match status" value="1"/>
</dbReference>
<gene>
    <name evidence="8" type="ORF">SAMN02745171_00593</name>
</gene>
<name>A0A1T4M1J4_9PORP</name>
<keyword evidence="4 6" id="KW-1133">Transmembrane helix</keyword>
<feature type="transmembrane region" description="Helical" evidence="6">
    <location>
        <begin position="448"/>
        <end position="467"/>
    </location>
</feature>
<evidence type="ECO:0000256" key="1">
    <source>
        <dbReference type="ARBA" id="ARBA00004651"/>
    </source>
</evidence>
<dbReference type="RefSeq" id="WP_078736556.1">
    <property type="nucleotide sequence ID" value="NZ_FUXE01000005.1"/>
</dbReference>
<feature type="transmembrane region" description="Helical" evidence="6">
    <location>
        <begin position="12"/>
        <end position="33"/>
    </location>
</feature>
<keyword evidence="5 6" id="KW-0472">Membrane</keyword>
<evidence type="ECO:0000259" key="7">
    <source>
        <dbReference type="Pfam" id="PF03772"/>
    </source>
</evidence>
<feature type="transmembrane region" description="Helical" evidence="6">
    <location>
        <begin position="279"/>
        <end position="298"/>
    </location>
</feature>
<keyword evidence="9" id="KW-1185">Reference proteome</keyword>
<evidence type="ECO:0000256" key="3">
    <source>
        <dbReference type="ARBA" id="ARBA00022692"/>
    </source>
</evidence>
<evidence type="ECO:0000313" key="9">
    <source>
        <dbReference type="Proteomes" id="UP000190121"/>
    </source>
</evidence>
<dbReference type="Proteomes" id="UP000190121">
    <property type="component" value="Unassembled WGS sequence"/>
</dbReference>
<feature type="transmembrane region" description="Helical" evidence="6">
    <location>
        <begin position="328"/>
        <end position="347"/>
    </location>
</feature>
<feature type="transmembrane region" description="Helical" evidence="6">
    <location>
        <begin position="67"/>
        <end position="86"/>
    </location>
</feature>
<feature type="transmembrane region" description="Helical" evidence="6">
    <location>
        <begin position="417"/>
        <end position="436"/>
    </location>
</feature>
<organism evidence="8 9">
    <name type="scientific">Porphyromonas circumdentaria</name>
    <dbReference type="NCBI Taxonomy" id="29524"/>
    <lineage>
        <taxon>Bacteria</taxon>
        <taxon>Pseudomonadati</taxon>
        <taxon>Bacteroidota</taxon>
        <taxon>Bacteroidia</taxon>
        <taxon>Bacteroidales</taxon>
        <taxon>Porphyromonadaceae</taxon>
        <taxon>Porphyromonas</taxon>
    </lineage>
</organism>
<proteinExistence type="predicted"/>
<feature type="transmembrane region" description="Helical" evidence="6">
    <location>
        <begin position="382"/>
        <end position="405"/>
    </location>
</feature>
<evidence type="ECO:0000256" key="6">
    <source>
        <dbReference type="SAM" id="Phobius"/>
    </source>
</evidence>
<dbReference type="OrthoDB" id="9761531at2"/>
<evidence type="ECO:0000256" key="4">
    <source>
        <dbReference type="ARBA" id="ARBA00022989"/>
    </source>
</evidence>
<dbReference type="AlphaFoldDB" id="A0A1T4M1J4"/>
<feature type="transmembrane region" description="Helical" evidence="6">
    <location>
        <begin position="482"/>
        <end position="500"/>
    </location>
</feature>
<dbReference type="InterPro" id="IPR004477">
    <property type="entry name" value="ComEC_N"/>
</dbReference>
<dbReference type="Pfam" id="PF03772">
    <property type="entry name" value="Competence"/>
    <property type="match status" value="1"/>
</dbReference>
<keyword evidence="2" id="KW-1003">Cell membrane</keyword>
<comment type="subcellular location">
    <subcellularLocation>
        <location evidence="1">Cell membrane</location>
        <topology evidence="1">Multi-pass membrane protein</topology>
    </subcellularLocation>
</comment>
<evidence type="ECO:0000256" key="5">
    <source>
        <dbReference type="ARBA" id="ARBA00023136"/>
    </source>
</evidence>
<feature type="transmembrane region" description="Helical" evidence="6">
    <location>
        <begin position="249"/>
        <end position="272"/>
    </location>
</feature>
<protein>
    <submittedName>
        <fullName evidence="8">ComEC/Rec2-related protein</fullName>
    </submittedName>
</protein>
<dbReference type="InterPro" id="IPR052159">
    <property type="entry name" value="Competence_DNA_uptake"/>
</dbReference>
<feature type="transmembrane region" description="Helical" evidence="6">
    <location>
        <begin position="353"/>
        <end position="370"/>
    </location>
</feature>
<evidence type="ECO:0000313" key="8">
    <source>
        <dbReference type="EMBL" id="SJZ60792.1"/>
    </source>
</evidence>
<keyword evidence="3 6" id="KW-0812">Transmembrane</keyword>
<dbReference type="GO" id="GO:0005886">
    <property type="term" value="C:plasma membrane"/>
    <property type="evidence" value="ECO:0007669"/>
    <property type="project" value="UniProtKB-SubCell"/>
</dbReference>
<reference evidence="9" key="1">
    <citation type="submission" date="2017-02" db="EMBL/GenBank/DDBJ databases">
        <authorList>
            <person name="Varghese N."/>
            <person name="Submissions S."/>
        </authorList>
    </citation>
    <scope>NUCLEOTIDE SEQUENCE [LARGE SCALE GENOMIC DNA]</scope>
    <source>
        <strain evidence="9">ATCC 51356</strain>
    </source>
</reference>
<sequence>MSSLNYLAPTLHFLQNPALKAVLFFALGLLLGYAYPTTLFYALTALPLVFMFLWGSLSPANNCLTRWASYFATSILFVAGAFYSSWSYNGLTEKIAPDGDTLIWEVKETPRLIKSGVRIKAVALEPHSLSEYAVLLYTPRSPFTIKTGDTIYTSSVNLDLLECLQRKGYKNYLIAQECSAIGYVDTFSIIPREGAHSLETFAVDVRKNLLGRLEQLTLTPLQKEMLSAMSLGYKAESITAETLFRKSGAIHILSVSGFHLAVVCYFIALLLFPLRRSRRWSYVAIGVQIIVAWLFVALTGFSAPAIRAAVMLAFYQFALLLKRPANGINIISFSALVLLLIKPSYILDIGFQLSYLAVFSIALFYPLFIRSIPQIGNFVLRYLYQSIALCISAQLLTTPLILYHFGEFSLLSLWSNIPLIFLSSVLIPLSLIYMLFSPWSLIISFLGKGVEILVAMVENVVTLFAPLEGISVKESISAGQSLGLYCIIIALYIGWSYWIYRKEGKRIPA</sequence>
<accession>A0A1T4M1J4</accession>
<dbReference type="EMBL" id="FUXE01000005">
    <property type="protein sequence ID" value="SJZ60792.1"/>
    <property type="molecule type" value="Genomic_DNA"/>
</dbReference>
<evidence type="ECO:0000256" key="2">
    <source>
        <dbReference type="ARBA" id="ARBA00022475"/>
    </source>
</evidence>
<dbReference type="NCBIfam" id="TIGR00360">
    <property type="entry name" value="ComEC_N-term"/>
    <property type="match status" value="1"/>
</dbReference>
<feature type="domain" description="ComEC/Rec2-related protein" evidence="7">
    <location>
        <begin position="239"/>
        <end position="496"/>
    </location>
</feature>